<accession>D3P8K9</accession>
<dbReference type="AlphaFoldDB" id="D3P8K9"/>
<sequence length="147" mass="17360">MKKFIIVIIFLIQTTIYSYADMNSMTDALSTFITSDLLSSYATINTVADLYEYGHYDNDKTLNLISVQDALIDQKQQSIKKLIDSDDFVGEDVQFGYDLIQTYGFMKQEIKYFYDYMKNRNDQNAVKNFHYFREKAWSNIQRLLDLK</sequence>
<dbReference type="OrthoDB" id="214651at2"/>
<proteinExistence type="predicted"/>
<evidence type="ECO:0000313" key="2">
    <source>
        <dbReference type="Proteomes" id="UP000001520"/>
    </source>
</evidence>
<gene>
    <name evidence="1" type="ordered locus">DEFDS_1591</name>
</gene>
<dbReference type="RefSeq" id="WP_013008295.1">
    <property type="nucleotide sequence ID" value="NC_013939.1"/>
</dbReference>
<dbReference type="KEGG" id="ddf:DEFDS_1591"/>
<protein>
    <recommendedName>
        <fullName evidence="3">DUF4142 domain-containing protein</fullName>
    </recommendedName>
</protein>
<name>D3P8K9_DEFDS</name>
<evidence type="ECO:0008006" key="3">
    <source>
        <dbReference type="Google" id="ProtNLM"/>
    </source>
</evidence>
<dbReference type="EMBL" id="AP011529">
    <property type="protein sequence ID" value="BAI81049.1"/>
    <property type="molecule type" value="Genomic_DNA"/>
</dbReference>
<reference evidence="1 2" key="1">
    <citation type="journal article" date="2010" name="DNA Res.">
        <title>Bacterial lifestyle in a deep-sea hydrothermal vent chimney revealed by the genome sequence of the thermophilic bacterium Deferribacter desulfuricans SSM1.</title>
        <authorList>
            <person name="Takaki Y."/>
            <person name="Shimamura S."/>
            <person name="Nakagawa S."/>
            <person name="Fukuhara Y."/>
            <person name="Horikawa H."/>
            <person name="Ankai A."/>
            <person name="Harada T."/>
            <person name="Hosoyama A."/>
            <person name="Oguchi A."/>
            <person name="Fukui S."/>
            <person name="Fujita N."/>
            <person name="Takami H."/>
            <person name="Takai K."/>
        </authorList>
    </citation>
    <scope>NUCLEOTIDE SEQUENCE [LARGE SCALE GENOMIC DNA]</scope>
    <source>
        <strain evidence="2">DSM 14783 / JCM 11476 / NBRC 101012 / SSM1</strain>
    </source>
</reference>
<dbReference type="Proteomes" id="UP000001520">
    <property type="component" value="Chromosome"/>
</dbReference>
<dbReference type="HOGENOM" id="CLU_1765006_0_0_0"/>
<evidence type="ECO:0000313" key="1">
    <source>
        <dbReference type="EMBL" id="BAI81049.1"/>
    </source>
</evidence>
<organism evidence="1 2">
    <name type="scientific">Deferribacter desulfuricans (strain DSM 14783 / JCM 11476 / NBRC 101012 / SSM1)</name>
    <dbReference type="NCBI Taxonomy" id="639282"/>
    <lineage>
        <taxon>Bacteria</taxon>
        <taxon>Pseudomonadati</taxon>
        <taxon>Deferribacterota</taxon>
        <taxon>Deferribacteres</taxon>
        <taxon>Deferribacterales</taxon>
        <taxon>Deferribacteraceae</taxon>
        <taxon>Deferribacter</taxon>
    </lineage>
</organism>
<dbReference type="STRING" id="639282.DEFDS_1591"/>
<keyword evidence="2" id="KW-1185">Reference proteome</keyword>